<sequence length="547" mass="55918">MKHLLKVTGWCVALVGVGVAAPACAEEFARRFALQLQEGATWYSVRLPAAVYAASQRNDLGDVRVFNGAGEPVPYSLEAPREAVRTPPSLRAVRWFPLRPASAGQAGAPFGVTIAADGSLRATAAPPGRAQHDTDLIDAGEAAHEGRASALVIRLRDDNYQGRVAVESSDDLRNWQAAGDAQILKVSYNGSTLSQDRIELNGARARYLRVHWLDGAPYLESIDAEVQAAGAGRAQPGDSQREWREGIVAHAGPKAGEYFFSTGGAYPVDRLRLALPQPNTVAPAAVYSRGELGGAWREVTSATLFRLHNGDVEQNNPALQLTPDTDRHWRVVVDTRNGGLGSGALTIAAGWRPATLTFVARGSAPFSIAVGNASAVSTAVSRDELLMGASSVIATAQVGEPLAVAQSGNAAAPANPDAYRRYLLWGALLLAVGSLAAIAWRLARSVSPRGMSVGDAAAAVPGAVPGAMGGAMPGAVPGAMPGAMPSAMPSATGGSMPGALSGGVAQTAGGGTDAVQPASGSSQGAVNPAASGAASSIDAGHARDGNA</sequence>
<keyword evidence="2" id="KW-0732">Signal</keyword>
<dbReference type="EMBL" id="CP002217">
    <property type="protein sequence ID" value="ADN57567.1"/>
    <property type="molecule type" value="Genomic_DNA"/>
</dbReference>
<dbReference type="HOGENOM" id="CLU_033800_1_1_4"/>
<evidence type="ECO:0000313" key="3">
    <source>
        <dbReference type="EMBL" id="ADN57567.1"/>
    </source>
</evidence>
<protein>
    <submittedName>
        <fullName evidence="3">Putative transmembrane protein</fullName>
    </submittedName>
</protein>
<dbReference type="AlphaFoldDB" id="E1T7D7"/>
<feature type="chain" id="PRO_5003151993" evidence="2">
    <location>
        <begin position="26"/>
        <end position="547"/>
    </location>
</feature>
<dbReference type="eggNOG" id="ENOG5031WM6">
    <property type="taxonomic scope" value="Bacteria"/>
</dbReference>
<feature type="signal peptide" evidence="2">
    <location>
        <begin position="1"/>
        <end position="25"/>
    </location>
</feature>
<feature type="region of interest" description="Disordered" evidence="1">
    <location>
        <begin position="487"/>
        <end position="547"/>
    </location>
</feature>
<proteinExistence type="predicted"/>
<dbReference type="OrthoDB" id="5405606at2"/>
<dbReference type="KEGG" id="bgf:BC1003_1597"/>
<evidence type="ECO:0000256" key="2">
    <source>
        <dbReference type="SAM" id="SignalP"/>
    </source>
</evidence>
<keyword evidence="3" id="KW-0812">Transmembrane</keyword>
<name>E1T7D7_BURSG</name>
<feature type="compositionally biased region" description="Low complexity" evidence="1">
    <location>
        <begin position="529"/>
        <end position="539"/>
    </location>
</feature>
<dbReference type="STRING" id="640512.BC1003_1597"/>
<dbReference type="Pfam" id="PF13163">
    <property type="entry name" value="DUF3999"/>
    <property type="match status" value="1"/>
</dbReference>
<dbReference type="InterPro" id="IPR025060">
    <property type="entry name" value="DUF3999"/>
</dbReference>
<evidence type="ECO:0000256" key="1">
    <source>
        <dbReference type="SAM" id="MobiDB-lite"/>
    </source>
</evidence>
<accession>E1T7D7</accession>
<keyword evidence="3" id="KW-0472">Membrane</keyword>
<organism evidence="3">
    <name type="scientific">Burkholderia sp. (strain CCGE1003)</name>
    <dbReference type="NCBI Taxonomy" id="640512"/>
    <lineage>
        <taxon>Bacteria</taxon>
        <taxon>Pseudomonadati</taxon>
        <taxon>Pseudomonadota</taxon>
        <taxon>Betaproteobacteria</taxon>
        <taxon>Burkholderiales</taxon>
        <taxon>Burkholderiaceae</taxon>
        <taxon>Burkholderia</taxon>
    </lineage>
</organism>
<reference evidence="3" key="1">
    <citation type="submission" date="2010-09" db="EMBL/GenBank/DDBJ databases">
        <title>Complete sequence of chromosome1 of Burkholderia sp. CCGE1003.</title>
        <authorList>
            <consortium name="US DOE Joint Genome Institute"/>
            <person name="Lucas S."/>
            <person name="Copeland A."/>
            <person name="Lapidus A."/>
            <person name="Cheng J.-F."/>
            <person name="Bruce D."/>
            <person name="Goodwin L."/>
            <person name="Pitluck S."/>
            <person name="Daligault H."/>
            <person name="Davenport K."/>
            <person name="Detter J.C."/>
            <person name="Han C."/>
            <person name="Tapia R."/>
            <person name="Land M."/>
            <person name="Hauser L."/>
            <person name="Jeffries C."/>
            <person name="Kyrpides N."/>
            <person name="Ivanova N."/>
            <person name="Ovchinnikova G."/>
            <person name="Martinez-Romero E."/>
            <person name="Rogel M.A."/>
            <person name="Auchtung J."/>
            <person name="Tiedje J.M."/>
            <person name="Woyke T."/>
        </authorList>
    </citation>
    <scope>NUCLEOTIDE SEQUENCE</scope>
    <source>
        <strain evidence="3">CCGE1003</strain>
    </source>
</reference>
<gene>
    <name evidence="3" type="ordered locus">BC1003_1597</name>
</gene>